<dbReference type="EMBL" id="CP034210">
    <property type="protein sequence ID" value="QBZ66275.1"/>
    <property type="molecule type" value="Genomic_DNA"/>
</dbReference>
<accession>A0A4P7NUL9</accession>
<proteinExistence type="predicted"/>
<evidence type="ECO:0000313" key="1">
    <source>
        <dbReference type="EMBL" id="QBZ66275.1"/>
    </source>
</evidence>
<reference evidence="1 2" key="1">
    <citation type="journal article" date="2019" name="Mol. Biol. Evol.">
        <title>Blast fungal genomes show frequent chromosomal changes, gene gains and losses, and effector gene turnover.</title>
        <authorList>
            <person name="Gomez Luciano L.B."/>
            <person name="Jason Tsai I."/>
            <person name="Chuma I."/>
            <person name="Tosa Y."/>
            <person name="Chen Y.H."/>
            <person name="Li J.Y."/>
            <person name="Li M.Y."/>
            <person name="Jade Lu M.Y."/>
            <person name="Nakayashiki H."/>
            <person name="Li W.H."/>
        </authorList>
    </citation>
    <scope>NUCLEOTIDE SEQUENCE [LARGE SCALE GENOMIC DNA]</scope>
    <source>
        <strain evidence="1">MZ5-1-6</strain>
    </source>
</reference>
<gene>
    <name evidence="1" type="ORF">PoMZ_13248</name>
</gene>
<dbReference type="VEuPathDB" id="FungiDB:M_BR32_EuGene_00061421"/>
<sequence>MYLIAAPSQDMQIKWKGYPSGGVSWASAFSPEAKRVTFAGGQGSLPAALST</sequence>
<protein>
    <submittedName>
        <fullName evidence="1">Uncharacterized protein</fullName>
    </submittedName>
</protein>
<evidence type="ECO:0000313" key="2">
    <source>
        <dbReference type="Proteomes" id="UP000294847"/>
    </source>
</evidence>
<organism evidence="1 2">
    <name type="scientific">Pyricularia oryzae</name>
    <name type="common">Rice blast fungus</name>
    <name type="synonym">Magnaporthe oryzae</name>
    <dbReference type="NCBI Taxonomy" id="318829"/>
    <lineage>
        <taxon>Eukaryota</taxon>
        <taxon>Fungi</taxon>
        <taxon>Dikarya</taxon>
        <taxon>Ascomycota</taxon>
        <taxon>Pezizomycotina</taxon>
        <taxon>Sordariomycetes</taxon>
        <taxon>Sordariomycetidae</taxon>
        <taxon>Magnaporthales</taxon>
        <taxon>Pyriculariaceae</taxon>
        <taxon>Pyricularia</taxon>
    </lineage>
</organism>
<dbReference type="Proteomes" id="UP000294847">
    <property type="component" value="Chromosome 7"/>
</dbReference>
<dbReference type="AlphaFoldDB" id="A0A4P7NUL9"/>
<name>A0A4P7NUL9_PYROR</name>